<dbReference type="AlphaFoldDB" id="A0A1X3CUA4"/>
<dbReference type="STRING" id="326523.BWD10_01665"/>
<reference evidence="2 5" key="1">
    <citation type="submission" date="2017-01" db="EMBL/GenBank/DDBJ databases">
        <authorList>
            <person name="Wolfgang W.J."/>
            <person name="Cole J."/>
            <person name="Wroblewski D."/>
            <person name="Mcginnis J."/>
            <person name="Musser K.A."/>
        </authorList>
    </citation>
    <scope>NUCLEOTIDE SEQUENCE [LARGE SCALE GENOMIC DNA]</scope>
    <source>
        <strain evidence="2 5">DSM 21643</strain>
    </source>
</reference>
<dbReference type="Proteomes" id="UP000254055">
    <property type="component" value="Unassembled WGS sequence"/>
</dbReference>
<evidence type="ECO:0000313" key="6">
    <source>
        <dbReference type="Proteomes" id="UP000215033"/>
    </source>
</evidence>
<dbReference type="EMBL" id="UGRS01000001">
    <property type="protein sequence ID" value="SUA36691.1"/>
    <property type="molecule type" value="Genomic_DNA"/>
</dbReference>
<dbReference type="RefSeq" id="WP_085362754.1">
    <property type="nucleotide sequence ID" value="NZ_LT906434.1"/>
</dbReference>
<evidence type="ECO:0000313" key="7">
    <source>
        <dbReference type="Proteomes" id="UP000254055"/>
    </source>
</evidence>
<dbReference type="KEGG" id="nzo:SAMEA4504057_2105"/>
<evidence type="ECO:0000313" key="3">
    <source>
        <dbReference type="EMBL" id="SNU80571.1"/>
    </source>
</evidence>
<dbReference type="Proteomes" id="UP000215033">
    <property type="component" value="Chromosome 1"/>
</dbReference>
<proteinExistence type="predicted"/>
<dbReference type="EMBL" id="LT906434">
    <property type="protein sequence ID" value="SNU80571.1"/>
    <property type="molecule type" value="Genomic_DNA"/>
</dbReference>
<feature type="transmembrane region" description="Helical" evidence="1">
    <location>
        <begin position="36"/>
        <end position="59"/>
    </location>
</feature>
<keyword evidence="5" id="KW-1185">Reference proteome</keyword>
<feature type="transmembrane region" description="Helical" evidence="1">
    <location>
        <begin position="7"/>
        <end position="30"/>
    </location>
</feature>
<dbReference type="InterPro" id="IPR049967">
    <property type="entry name" value="NGO_0222-like"/>
</dbReference>
<evidence type="ECO:0000313" key="4">
    <source>
        <dbReference type="EMBL" id="SUA36691.1"/>
    </source>
</evidence>
<dbReference type="EMBL" id="MTBM01000002">
    <property type="protein sequence ID" value="OSI11146.1"/>
    <property type="molecule type" value="Genomic_DNA"/>
</dbReference>
<reference evidence="4 7" key="3">
    <citation type="submission" date="2018-06" db="EMBL/GenBank/DDBJ databases">
        <authorList>
            <consortium name="Pathogen Informatics"/>
            <person name="Doyle S."/>
        </authorList>
    </citation>
    <scope>NUCLEOTIDE SEQUENCE [LARGE SCALE GENOMIC DNA]</scope>
    <source>
        <strain evidence="4 7">NCTC12229</strain>
    </source>
</reference>
<accession>A0A1X3CUA4</accession>
<sequence>MNARKTYLLGIAFFTLLFMALVLLGSWLLSIESKQFAVASFLFAFAAVFGQIACLALYIRQVARNKAIQAARMQAEQQENKHV</sequence>
<evidence type="ECO:0000256" key="1">
    <source>
        <dbReference type="SAM" id="Phobius"/>
    </source>
</evidence>
<reference evidence="3 6" key="2">
    <citation type="submission" date="2017-06" db="EMBL/GenBank/DDBJ databases">
        <authorList>
            <consortium name="Pathogen Informatics"/>
        </authorList>
    </citation>
    <scope>NUCLEOTIDE SEQUENCE [LARGE SCALE GENOMIC DNA]</scope>
    <source>
        <strain evidence="3 6">NCTC12230</strain>
    </source>
</reference>
<evidence type="ECO:0000313" key="5">
    <source>
        <dbReference type="Proteomes" id="UP000193466"/>
    </source>
</evidence>
<dbReference type="Proteomes" id="UP000193466">
    <property type="component" value="Unassembled WGS sequence"/>
</dbReference>
<protein>
    <submittedName>
        <fullName evidence="3">Uncharacterized protein</fullName>
    </submittedName>
</protein>
<organism evidence="3 6">
    <name type="scientific">Neisseria zoodegmatis</name>
    <dbReference type="NCBI Taxonomy" id="326523"/>
    <lineage>
        <taxon>Bacteria</taxon>
        <taxon>Pseudomonadati</taxon>
        <taxon>Pseudomonadota</taxon>
        <taxon>Betaproteobacteria</taxon>
        <taxon>Neisseriales</taxon>
        <taxon>Neisseriaceae</taxon>
        <taxon>Neisseria</taxon>
    </lineage>
</organism>
<gene>
    <name evidence="2" type="ORF">BWD10_01665</name>
    <name evidence="4" type="ORF">NCTC12229_01119</name>
    <name evidence="3" type="ORF">SAMEA4504057_02105</name>
</gene>
<name>A0A1X3CUA4_9NEIS</name>
<evidence type="ECO:0000313" key="2">
    <source>
        <dbReference type="EMBL" id="OSI11146.1"/>
    </source>
</evidence>
<keyword evidence="1" id="KW-0812">Transmembrane</keyword>
<keyword evidence="1" id="KW-1133">Transmembrane helix</keyword>
<dbReference type="OrthoDB" id="8606762at2"/>
<keyword evidence="1" id="KW-0472">Membrane</keyword>
<dbReference type="NCBIfam" id="NF042413">
    <property type="entry name" value="NGO_0222_fam"/>
    <property type="match status" value="1"/>
</dbReference>